<accession>A0AAW1MXS2</accession>
<evidence type="ECO:0000313" key="2">
    <source>
        <dbReference type="Proteomes" id="UP001458880"/>
    </source>
</evidence>
<gene>
    <name evidence="1" type="ORF">QE152_g5166</name>
</gene>
<dbReference type="Proteomes" id="UP001458880">
    <property type="component" value="Unassembled WGS sequence"/>
</dbReference>
<dbReference type="EMBL" id="JASPKY010000029">
    <property type="protein sequence ID" value="KAK9751329.1"/>
    <property type="molecule type" value="Genomic_DNA"/>
</dbReference>
<keyword evidence="2" id="KW-1185">Reference proteome</keyword>
<comment type="caution">
    <text evidence="1">The sequence shown here is derived from an EMBL/GenBank/DDBJ whole genome shotgun (WGS) entry which is preliminary data.</text>
</comment>
<organism evidence="1 2">
    <name type="scientific">Popillia japonica</name>
    <name type="common">Japanese beetle</name>
    <dbReference type="NCBI Taxonomy" id="7064"/>
    <lineage>
        <taxon>Eukaryota</taxon>
        <taxon>Metazoa</taxon>
        <taxon>Ecdysozoa</taxon>
        <taxon>Arthropoda</taxon>
        <taxon>Hexapoda</taxon>
        <taxon>Insecta</taxon>
        <taxon>Pterygota</taxon>
        <taxon>Neoptera</taxon>
        <taxon>Endopterygota</taxon>
        <taxon>Coleoptera</taxon>
        <taxon>Polyphaga</taxon>
        <taxon>Scarabaeiformia</taxon>
        <taxon>Scarabaeidae</taxon>
        <taxon>Rutelinae</taxon>
        <taxon>Popillia</taxon>
    </lineage>
</organism>
<name>A0AAW1MXS2_POPJA</name>
<proteinExistence type="predicted"/>
<evidence type="ECO:0000313" key="1">
    <source>
        <dbReference type="EMBL" id="KAK9751329.1"/>
    </source>
</evidence>
<reference evidence="1 2" key="1">
    <citation type="journal article" date="2024" name="BMC Genomics">
        <title>De novo assembly and annotation of Popillia japonica's genome with initial clues to its potential as an invasive pest.</title>
        <authorList>
            <person name="Cucini C."/>
            <person name="Boschi S."/>
            <person name="Funari R."/>
            <person name="Cardaioli E."/>
            <person name="Iannotti N."/>
            <person name="Marturano G."/>
            <person name="Paoli F."/>
            <person name="Bruttini M."/>
            <person name="Carapelli A."/>
            <person name="Frati F."/>
            <person name="Nardi F."/>
        </authorList>
    </citation>
    <scope>NUCLEOTIDE SEQUENCE [LARGE SCALE GENOMIC DNA]</scope>
    <source>
        <strain evidence="1">DMR45628</strain>
    </source>
</reference>
<protein>
    <submittedName>
        <fullName evidence="1">Uncharacterized protein</fullName>
    </submittedName>
</protein>
<dbReference type="AlphaFoldDB" id="A0AAW1MXS2"/>
<sequence length="117" mass="13085">MPLTMRSQFALAHQASNTTVGLQVATPEPSKSKGDIPLLWSNTNGTSCNIPTWNSQLHSEFSVFSSVEDLIFDKDLFTHIVAQKDVGSNFYIGVEELEQFIDMILYMSPITFPGTRR</sequence>